<dbReference type="Proteomes" id="UP000184295">
    <property type="component" value="Unassembled WGS sequence"/>
</dbReference>
<evidence type="ECO:0000256" key="4">
    <source>
        <dbReference type="ARBA" id="ARBA00022989"/>
    </source>
</evidence>
<feature type="region of interest" description="Disordered" evidence="6">
    <location>
        <begin position="1"/>
        <end position="23"/>
    </location>
</feature>
<feature type="transmembrane region" description="Helical" evidence="7">
    <location>
        <begin position="41"/>
        <end position="58"/>
    </location>
</feature>
<feature type="transmembrane region" description="Helical" evidence="7">
    <location>
        <begin position="269"/>
        <end position="295"/>
    </location>
</feature>
<gene>
    <name evidence="8" type="ORF">SAMN02745225_00145</name>
</gene>
<feature type="transmembrane region" description="Helical" evidence="7">
    <location>
        <begin position="182"/>
        <end position="201"/>
    </location>
</feature>
<dbReference type="AlphaFoldDB" id="A0A1M4S7M4"/>
<feature type="transmembrane region" description="Helical" evidence="7">
    <location>
        <begin position="234"/>
        <end position="257"/>
    </location>
</feature>
<evidence type="ECO:0000256" key="2">
    <source>
        <dbReference type="ARBA" id="ARBA00022475"/>
    </source>
</evidence>
<feature type="transmembrane region" description="Helical" evidence="7">
    <location>
        <begin position="115"/>
        <end position="135"/>
    </location>
</feature>
<evidence type="ECO:0000256" key="5">
    <source>
        <dbReference type="ARBA" id="ARBA00023136"/>
    </source>
</evidence>
<evidence type="ECO:0000256" key="7">
    <source>
        <dbReference type="SAM" id="Phobius"/>
    </source>
</evidence>
<dbReference type="InterPro" id="IPR043428">
    <property type="entry name" value="LivM-like"/>
</dbReference>
<dbReference type="GO" id="GO:0005886">
    <property type="term" value="C:plasma membrane"/>
    <property type="evidence" value="ECO:0007669"/>
    <property type="project" value="UniProtKB-SubCell"/>
</dbReference>
<protein>
    <submittedName>
        <fullName evidence="8">Branched-chain amino acid transport system permease protein</fullName>
    </submittedName>
</protein>
<keyword evidence="2" id="KW-1003">Cell membrane</keyword>
<feature type="transmembrane region" description="Helical" evidence="7">
    <location>
        <begin position="142"/>
        <end position="162"/>
    </location>
</feature>
<dbReference type="PANTHER" id="PTHR30482">
    <property type="entry name" value="HIGH-AFFINITY BRANCHED-CHAIN AMINO ACID TRANSPORT SYSTEM PERMEASE"/>
    <property type="match status" value="1"/>
</dbReference>
<keyword evidence="3 7" id="KW-0812">Transmembrane</keyword>
<evidence type="ECO:0000256" key="3">
    <source>
        <dbReference type="ARBA" id="ARBA00022692"/>
    </source>
</evidence>
<evidence type="ECO:0000256" key="1">
    <source>
        <dbReference type="ARBA" id="ARBA00004651"/>
    </source>
</evidence>
<keyword evidence="5 7" id="KW-0472">Membrane</keyword>
<feature type="transmembrane region" description="Helical" evidence="7">
    <location>
        <begin position="64"/>
        <end position="83"/>
    </location>
</feature>
<name>A0A1M4S7M4_9ACTN</name>
<dbReference type="STRING" id="1121881.SAMN02745225_00145"/>
<dbReference type="PANTHER" id="PTHR30482:SF10">
    <property type="entry name" value="HIGH-AFFINITY BRANCHED-CHAIN AMINO ACID TRANSPORT PROTEIN BRAE"/>
    <property type="match status" value="1"/>
</dbReference>
<feature type="transmembrane region" description="Helical" evidence="7">
    <location>
        <begin position="307"/>
        <end position="330"/>
    </location>
</feature>
<feature type="transmembrane region" description="Helical" evidence="7">
    <location>
        <begin position="90"/>
        <end position="109"/>
    </location>
</feature>
<evidence type="ECO:0000313" key="9">
    <source>
        <dbReference type="Proteomes" id="UP000184295"/>
    </source>
</evidence>
<feature type="compositionally biased region" description="Basic and acidic residues" evidence="6">
    <location>
        <begin position="1"/>
        <end position="20"/>
    </location>
</feature>
<dbReference type="GO" id="GO:0015658">
    <property type="term" value="F:branched-chain amino acid transmembrane transporter activity"/>
    <property type="evidence" value="ECO:0007669"/>
    <property type="project" value="InterPro"/>
</dbReference>
<comment type="subcellular location">
    <subcellularLocation>
        <location evidence="1">Cell membrane</location>
        <topology evidence="1">Multi-pass membrane protein</topology>
    </subcellularLocation>
</comment>
<dbReference type="InterPro" id="IPR001851">
    <property type="entry name" value="ABC_transp_permease"/>
</dbReference>
<evidence type="ECO:0000313" key="8">
    <source>
        <dbReference type="EMBL" id="SHE28037.1"/>
    </source>
</evidence>
<organism evidence="8 9">
    <name type="scientific">Ferrithrix thermotolerans DSM 19514</name>
    <dbReference type="NCBI Taxonomy" id="1121881"/>
    <lineage>
        <taxon>Bacteria</taxon>
        <taxon>Bacillati</taxon>
        <taxon>Actinomycetota</taxon>
        <taxon>Acidimicrobiia</taxon>
        <taxon>Acidimicrobiales</taxon>
        <taxon>Acidimicrobiaceae</taxon>
        <taxon>Ferrithrix</taxon>
    </lineage>
</organism>
<dbReference type="Pfam" id="PF02653">
    <property type="entry name" value="BPD_transp_2"/>
    <property type="match status" value="1"/>
</dbReference>
<evidence type="ECO:0000256" key="6">
    <source>
        <dbReference type="SAM" id="MobiDB-lite"/>
    </source>
</evidence>
<accession>A0A1M4S7M4</accession>
<dbReference type="EMBL" id="FQUL01000001">
    <property type="protein sequence ID" value="SHE28037.1"/>
    <property type="molecule type" value="Genomic_DNA"/>
</dbReference>
<proteinExistence type="predicted"/>
<dbReference type="CDD" id="cd06581">
    <property type="entry name" value="TM_PBP1_LivM_like"/>
    <property type="match status" value="1"/>
</dbReference>
<keyword evidence="9" id="KW-1185">Reference proteome</keyword>
<reference evidence="9" key="1">
    <citation type="submission" date="2016-11" db="EMBL/GenBank/DDBJ databases">
        <authorList>
            <person name="Varghese N."/>
            <person name="Submissions S."/>
        </authorList>
    </citation>
    <scope>NUCLEOTIDE SEQUENCE [LARGE SCALE GENOMIC DNA]</scope>
    <source>
        <strain evidence="9">DSM 19514</strain>
    </source>
</reference>
<sequence>MRSEEKLGDIPAKSGDRQMTDKGQSLRGLGSLLKRRNLKDLLAVVVPVVIFSLAPHFYSNEILLISIMIYVALAEGVNIIYGFTGYLPFGYVGFYGVGAYATSLAILDFNLPPEVSIIVGGAISALVALVLMPLLRLKGSYFAIATLAAAEALYAIIGNPSLKSITQGPYGINIGSVYSSGGSYVVAVVLLGLSILTVIAVKRSKLGLALRAIKNDPVSASLSGVNVVVERTKAWLISAAIAGLAGGVFAWTITIFYPSAVFDISISVFAIVFALFGGVGTTMGPVIGAVVLYGLYSYVGVTQPQYFQLIFGAIIVVFVLFVPKGIVGLLGTAINRLGSLGQRQRG</sequence>
<keyword evidence="4 7" id="KW-1133">Transmembrane helix</keyword>